<feature type="transmembrane region" description="Helical" evidence="6">
    <location>
        <begin position="393"/>
        <end position="419"/>
    </location>
</feature>
<dbReference type="Proteomes" id="UP001319104">
    <property type="component" value="Unassembled WGS sequence"/>
</dbReference>
<comment type="caution">
    <text evidence="10">The sequence shown here is derived from an EMBL/GenBank/DDBJ whole genome shotgun (WGS) entry which is preliminary data.</text>
</comment>
<feature type="transmembrane region" description="Helical" evidence="6">
    <location>
        <begin position="182"/>
        <end position="200"/>
    </location>
</feature>
<dbReference type="InterPro" id="IPR054321">
    <property type="entry name" value="PspC-rel_TM"/>
</dbReference>
<keyword evidence="3 6" id="KW-0812">Transmembrane</keyword>
<evidence type="ECO:0000259" key="7">
    <source>
        <dbReference type="Pfam" id="PF04024"/>
    </source>
</evidence>
<evidence type="ECO:0000256" key="2">
    <source>
        <dbReference type="ARBA" id="ARBA00022475"/>
    </source>
</evidence>
<dbReference type="EMBL" id="JAHCMY010000003">
    <property type="protein sequence ID" value="MBS9523906.1"/>
    <property type="molecule type" value="Genomic_DNA"/>
</dbReference>
<dbReference type="AlphaFoldDB" id="A0AAP2CFY6"/>
<feature type="domain" description="PspC-related ToastRack" evidence="9">
    <location>
        <begin position="491"/>
        <end position="623"/>
    </location>
</feature>
<keyword evidence="5 6" id="KW-0472">Membrane</keyword>
<dbReference type="PANTHER" id="PTHR33885:SF3">
    <property type="entry name" value="PHAGE SHOCK PROTEIN C"/>
    <property type="match status" value="1"/>
</dbReference>
<dbReference type="Pfam" id="PF22744">
    <property type="entry name" value="Toast-rack_PspC-Cterm"/>
    <property type="match status" value="1"/>
</dbReference>
<evidence type="ECO:0000259" key="8">
    <source>
        <dbReference type="Pfam" id="PF22571"/>
    </source>
</evidence>
<feature type="transmembrane region" description="Helical" evidence="6">
    <location>
        <begin position="245"/>
        <end position="267"/>
    </location>
</feature>
<proteinExistence type="predicted"/>
<name>A0AAP2CFY6_9BACT</name>
<dbReference type="InterPro" id="IPR054319">
    <property type="entry name" value="PspC-rel_ToastRack"/>
</dbReference>
<feature type="transmembrane region" description="Helical" evidence="6">
    <location>
        <begin position="428"/>
        <end position="447"/>
    </location>
</feature>
<evidence type="ECO:0000256" key="4">
    <source>
        <dbReference type="ARBA" id="ARBA00022989"/>
    </source>
</evidence>
<comment type="subcellular location">
    <subcellularLocation>
        <location evidence="1">Cell membrane</location>
        <topology evidence="1">Single-pass membrane protein</topology>
    </subcellularLocation>
</comment>
<dbReference type="GO" id="GO:0005886">
    <property type="term" value="C:plasma membrane"/>
    <property type="evidence" value="ECO:0007669"/>
    <property type="project" value="UniProtKB-SubCell"/>
</dbReference>
<protein>
    <submittedName>
        <fullName evidence="10">PspC domain-containing protein</fullName>
    </submittedName>
</protein>
<dbReference type="Pfam" id="PF04024">
    <property type="entry name" value="PspC"/>
    <property type="match status" value="2"/>
</dbReference>
<evidence type="ECO:0000256" key="5">
    <source>
        <dbReference type="ARBA" id="ARBA00023136"/>
    </source>
</evidence>
<evidence type="ECO:0000259" key="9">
    <source>
        <dbReference type="Pfam" id="PF22744"/>
    </source>
</evidence>
<evidence type="ECO:0000256" key="6">
    <source>
        <dbReference type="SAM" id="Phobius"/>
    </source>
</evidence>
<feature type="transmembrane region" description="Helical" evidence="6">
    <location>
        <begin position="336"/>
        <end position="365"/>
    </location>
</feature>
<feature type="transmembrane region" description="Helical" evidence="6">
    <location>
        <begin position="133"/>
        <end position="162"/>
    </location>
</feature>
<sequence length="645" mass="73570">MKKTISINISGILFHIEDDGYTHLKNYLEAINRHFSHYPDNQEIISDIESRIAEIFLTYLKNNKQVITAENVESLIEKMGTIADFKASEEKLDQDHTEHAEQEEHDFYKYITPPNQENTKGYKKLTRIENRKILGGVCAGIAHYLTIDPLWTRLIAILLLFSGRVNFSTWDFLPFSGIRFSLAGWTVLAYVVLWIMLPKAYETEEDKNIKKLYRNPDDRVIGGVSSGLASYFNIEVIWVRLAFLALIFAGGSGFVIYLILWIITPLAKSITERIEMKGGAITLTNIENTILQGQNPPPLKEESRARRAFMTPFRVVGKGLNEVGTAMGPLGAFLLILFRIFFGAIIFLIGIALIFSSMIFLGTYFNLINGELWGMGIQTGDFPLEFITDMIPFWLAVALTMVVIIPAMIITVMGISIWVRRNLIHEKVGLIALFLWLISIGIIGFTLPQSFQQFSSSAKDEQTQYLEFPTEGVMVIQGESQPQVSVRSQQSGKSETLYRNDISLTLAGTTDGRVRLEQTFSSKGKNYEDAKNNIKEILYEYNIQDSVLTLDKNVRLTSFNKFRAQELEQTLYIPYNKPFVMDKSILSVLRGTLYSNGYKLKDVHSQNYWVFNENGLLCLTCRSDHKQSEVDKESRKMFEGEWFMN</sequence>
<evidence type="ECO:0000256" key="1">
    <source>
        <dbReference type="ARBA" id="ARBA00004162"/>
    </source>
</evidence>
<dbReference type="PANTHER" id="PTHR33885">
    <property type="entry name" value="PHAGE SHOCK PROTEIN C"/>
    <property type="match status" value="1"/>
</dbReference>
<keyword evidence="4 6" id="KW-1133">Transmembrane helix</keyword>
<feature type="domain" description="Phage shock protein PspC N-terminal" evidence="7">
    <location>
        <begin position="123"/>
        <end position="200"/>
    </location>
</feature>
<organism evidence="10 11">
    <name type="scientific">Litoribacter ruber</name>
    <dbReference type="NCBI Taxonomy" id="702568"/>
    <lineage>
        <taxon>Bacteria</taxon>
        <taxon>Pseudomonadati</taxon>
        <taxon>Bacteroidota</taxon>
        <taxon>Cytophagia</taxon>
        <taxon>Cytophagales</taxon>
        <taxon>Cyclobacteriaceae</taxon>
        <taxon>Litoribacter</taxon>
    </lineage>
</organism>
<feature type="domain" description="Phage shock protein PspC N-terminal" evidence="7">
    <location>
        <begin position="210"/>
        <end position="266"/>
    </location>
</feature>
<evidence type="ECO:0000256" key="3">
    <source>
        <dbReference type="ARBA" id="ARBA00022692"/>
    </source>
</evidence>
<dbReference type="InterPro" id="IPR052027">
    <property type="entry name" value="PspC"/>
</dbReference>
<dbReference type="InterPro" id="IPR007168">
    <property type="entry name" value="Phageshock_PspC_N"/>
</dbReference>
<dbReference type="Pfam" id="PF22571">
    <property type="entry name" value="LiaI-LiaF-TM_PspC"/>
    <property type="match status" value="1"/>
</dbReference>
<evidence type="ECO:0000313" key="10">
    <source>
        <dbReference type="EMBL" id="MBS9523906.1"/>
    </source>
</evidence>
<keyword evidence="2" id="KW-1003">Cell membrane</keyword>
<dbReference type="RefSeq" id="WP_213944780.1">
    <property type="nucleotide sequence ID" value="NZ_JAHCMY010000003.1"/>
</dbReference>
<feature type="domain" description="PspC-related transmembrane region" evidence="8">
    <location>
        <begin position="312"/>
        <end position="454"/>
    </location>
</feature>
<keyword evidence="11" id="KW-1185">Reference proteome</keyword>
<reference evidence="10 11" key="1">
    <citation type="submission" date="2021-05" db="EMBL/GenBank/DDBJ databases">
        <authorList>
            <person name="Zhang Z.D."/>
            <person name="Osman G."/>
        </authorList>
    </citation>
    <scope>NUCLEOTIDE SEQUENCE [LARGE SCALE GENOMIC DNA]</scope>
    <source>
        <strain evidence="10 11">KCTC 32217</strain>
    </source>
</reference>
<evidence type="ECO:0000313" key="11">
    <source>
        <dbReference type="Proteomes" id="UP001319104"/>
    </source>
</evidence>
<gene>
    <name evidence="10" type="ORF">KI659_07750</name>
</gene>
<accession>A0AAP2CFY6</accession>